<sequence length="66" mass="7307">MKDQVLGGHLSEILRMGSAKINSVIGGGWPSRLKEFERHAKNLKPDEKMKIELCATIKGQDACRGK</sequence>
<organism evidence="2 3">
    <name type="scientific">Methylobacterium ajmalii</name>
    <dbReference type="NCBI Taxonomy" id="2738439"/>
    <lineage>
        <taxon>Bacteria</taxon>
        <taxon>Pseudomonadati</taxon>
        <taxon>Pseudomonadota</taxon>
        <taxon>Alphaproteobacteria</taxon>
        <taxon>Hyphomicrobiales</taxon>
        <taxon>Methylobacteriaceae</taxon>
        <taxon>Methylobacterium</taxon>
    </lineage>
</organism>
<dbReference type="Proteomes" id="UP001407347">
    <property type="component" value="Unassembled WGS sequence"/>
</dbReference>
<reference evidence="2 3" key="1">
    <citation type="journal article" date="2023" name="PLoS ONE">
        <title>Complete genome assembly of Hawai'i environmental nontuberculous mycobacteria reveals unexpected co-isolation with methylobacteria.</title>
        <authorList>
            <person name="Hendrix J."/>
            <person name="Epperson L.E."/>
            <person name="Tong E.I."/>
            <person name="Chan Y.L."/>
            <person name="Hasan N.A."/>
            <person name="Dawrs S.N."/>
            <person name="Norton G.J."/>
            <person name="Virdi R."/>
            <person name="Crooks J.L."/>
            <person name="Chan E.D."/>
            <person name="Honda J.R."/>
            <person name="Strong M."/>
        </authorList>
    </citation>
    <scope>NUCLEOTIDE SEQUENCE [LARGE SCALE GENOMIC DNA]</scope>
    <source>
        <strain evidence="2 3">NJH_HI04-1</strain>
    </source>
</reference>
<evidence type="ECO:0000259" key="1">
    <source>
        <dbReference type="Pfam" id="PF15604"/>
    </source>
</evidence>
<proteinExistence type="predicted"/>
<comment type="caution">
    <text evidence="2">The sequence shown here is derived from an EMBL/GenBank/DDBJ whole genome shotgun (WGS) entry which is preliminary data.</text>
</comment>
<dbReference type="InterPro" id="IPR028949">
    <property type="entry name" value="Ntox15"/>
</dbReference>
<dbReference type="EMBL" id="JAQYXP010000002">
    <property type="protein sequence ID" value="MEN3235575.1"/>
    <property type="molecule type" value="Genomic_DNA"/>
</dbReference>
<gene>
    <name evidence="2" type="ORF">PUR29_18515</name>
</gene>
<name>A0ABU9ZX07_9HYPH</name>
<accession>A0ABU9ZX07</accession>
<dbReference type="Pfam" id="PF15604">
    <property type="entry name" value="Ntox15"/>
    <property type="match status" value="1"/>
</dbReference>
<dbReference type="RefSeq" id="WP_346013124.1">
    <property type="nucleotide sequence ID" value="NZ_JAQYXP010000002.1"/>
</dbReference>
<keyword evidence="3" id="KW-1185">Reference proteome</keyword>
<evidence type="ECO:0000313" key="3">
    <source>
        <dbReference type="Proteomes" id="UP001407347"/>
    </source>
</evidence>
<protein>
    <submittedName>
        <fullName evidence="2">Polymorphic toxin type 15 domain-containing protein</fullName>
    </submittedName>
</protein>
<evidence type="ECO:0000313" key="2">
    <source>
        <dbReference type="EMBL" id="MEN3235575.1"/>
    </source>
</evidence>
<feature type="domain" description="Novel toxin 15" evidence="1">
    <location>
        <begin position="3"/>
        <end position="53"/>
    </location>
</feature>